<dbReference type="AlphaFoldDB" id="A0AA41G364"/>
<reference evidence="2" key="1">
    <citation type="submission" date="2021-06" db="EMBL/GenBank/DDBJ databases">
        <title>New haloarchaea isolates fom saline soil.</title>
        <authorList>
            <person name="Duran-Viseras A."/>
            <person name="Sanchez-Porro C.S."/>
            <person name="Ventosa A."/>
        </authorList>
    </citation>
    <scope>NUCLEOTIDE SEQUENCE</scope>
    <source>
        <strain evidence="2">JCM 18369</strain>
    </source>
</reference>
<keyword evidence="3" id="KW-1185">Reference proteome</keyword>
<accession>A0AA41G364</accession>
<dbReference type="EMBL" id="JAHQXE010000006">
    <property type="protein sequence ID" value="MBV0903485.1"/>
    <property type="molecule type" value="Genomic_DNA"/>
</dbReference>
<protein>
    <submittedName>
        <fullName evidence="2">Uncharacterized protein</fullName>
    </submittedName>
</protein>
<proteinExistence type="predicted"/>
<dbReference type="RefSeq" id="WP_162414547.1">
    <property type="nucleotide sequence ID" value="NZ_JAHQXE010000006.1"/>
</dbReference>
<evidence type="ECO:0000256" key="1">
    <source>
        <dbReference type="SAM" id="MobiDB-lite"/>
    </source>
</evidence>
<evidence type="ECO:0000313" key="3">
    <source>
        <dbReference type="Proteomes" id="UP001166304"/>
    </source>
</evidence>
<comment type="caution">
    <text evidence="2">The sequence shown here is derived from an EMBL/GenBank/DDBJ whole genome shotgun (WGS) entry which is preliminary data.</text>
</comment>
<evidence type="ECO:0000313" key="2">
    <source>
        <dbReference type="EMBL" id="MBV0903485.1"/>
    </source>
</evidence>
<feature type="region of interest" description="Disordered" evidence="1">
    <location>
        <begin position="308"/>
        <end position="330"/>
    </location>
</feature>
<organism evidence="2 3">
    <name type="scientific">Haloarcula salina</name>
    <dbReference type="NCBI Taxonomy" id="1429914"/>
    <lineage>
        <taxon>Archaea</taxon>
        <taxon>Methanobacteriati</taxon>
        <taxon>Methanobacteriota</taxon>
        <taxon>Stenosarchaea group</taxon>
        <taxon>Halobacteria</taxon>
        <taxon>Halobacteriales</taxon>
        <taxon>Haloarculaceae</taxon>
        <taxon>Haloarcula</taxon>
    </lineage>
</organism>
<gene>
    <name evidence="2" type="ORF">KTS37_17005</name>
</gene>
<dbReference type="Proteomes" id="UP001166304">
    <property type="component" value="Unassembled WGS sequence"/>
</dbReference>
<sequence>MPSTIKLNRSLKYETFPHHCELGELNFWIKEYSVDGDEAVQPEDDRRLDLTEYQGWSEIEFTLCVDVPDSLLGDVLPEIGESTVVDPPDEGPANVVVAGHCVSTYTRAGTVLNNGDEVSAGTVDDTLTISEDDIADRLVLRPYLLRSKPLKSETESSLGLGSGHDYATEPGALLSDGSECRIEITEHEPGSDDVLQVERTSFERENEADETPFPPADRMYYLDLKRDPNNPVLYFNEDHEQVVDIVWNGDGTYDDLTAELIWDQVMTPVWARMTQVAADEYDPDADEWTPEWHPAVFEMLSEYLYEGEDKSPPKAAESLQKELGESPMAATERIDQAVQGLLEPAEQVSNHAQRVGDR</sequence>
<name>A0AA41G364_9EURY</name>